<name>A0A3S5BYB7_9PLAT</name>
<proteinExistence type="predicted"/>
<dbReference type="Proteomes" id="UP000784294">
    <property type="component" value="Unassembled WGS sequence"/>
</dbReference>
<comment type="caution">
    <text evidence="1">The sequence shown here is derived from an EMBL/GenBank/DDBJ whole genome shotgun (WGS) entry which is preliminary data.</text>
</comment>
<reference evidence="1" key="1">
    <citation type="submission" date="2018-11" db="EMBL/GenBank/DDBJ databases">
        <authorList>
            <consortium name="Pathogen Informatics"/>
        </authorList>
    </citation>
    <scope>NUCLEOTIDE SEQUENCE</scope>
</reference>
<protein>
    <submittedName>
        <fullName evidence="1">Uncharacterized protein</fullName>
    </submittedName>
</protein>
<gene>
    <name evidence="1" type="ORF">PXEA_LOCUS17736</name>
</gene>
<organism evidence="1 2">
    <name type="scientific">Protopolystoma xenopodis</name>
    <dbReference type="NCBI Taxonomy" id="117903"/>
    <lineage>
        <taxon>Eukaryota</taxon>
        <taxon>Metazoa</taxon>
        <taxon>Spiralia</taxon>
        <taxon>Lophotrochozoa</taxon>
        <taxon>Platyhelminthes</taxon>
        <taxon>Monogenea</taxon>
        <taxon>Polyopisthocotylea</taxon>
        <taxon>Polystomatidea</taxon>
        <taxon>Polystomatidae</taxon>
        <taxon>Protopolystoma</taxon>
    </lineage>
</organism>
<accession>A0A3S5BYB7</accession>
<evidence type="ECO:0000313" key="1">
    <source>
        <dbReference type="EMBL" id="VEL24296.1"/>
    </source>
</evidence>
<sequence>MAWRGHFTPAHVLELEQSGMVIGGGNNASMEHINMANFLMRTSCRNSGDETPNDSSNLLYARTPLLGRCDFDVLPLSGDSD</sequence>
<evidence type="ECO:0000313" key="2">
    <source>
        <dbReference type="Proteomes" id="UP000784294"/>
    </source>
</evidence>
<keyword evidence="2" id="KW-1185">Reference proteome</keyword>
<dbReference type="EMBL" id="CAAALY010066972">
    <property type="protein sequence ID" value="VEL24296.1"/>
    <property type="molecule type" value="Genomic_DNA"/>
</dbReference>
<dbReference type="AlphaFoldDB" id="A0A3S5BYB7"/>